<feature type="compositionally biased region" description="Basic and acidic residues" evidence="1">
    <location>
        <begin position="154"/>
        <end position="165"/>
    </location>
</feature>
<reference evidence="2 3" key="1">
    <citation type="journal article" date="2024" name="Nat. Commun.">
        <title>Phylogenomics reveals the evolutionary origins of lichenization in chlorophyte algae.</title>
        <authorList>
            <person name="Puginier C."/>
            <person name="Libourel C."/>
            <person name="Otte J."/>
            <person name="Skaloud P."/>
            <person name="Haon M."/>
            <person name="Grisel S."/>
            <person name="Petersen M."/>
            <person name="Berrin J.G."/>
            <person name="Delaux P.M."/>
            <person name="Dal Grande F."/>
            <person name="Keller J."/>
        </authorList>
    </citation>
    <scope>NUCLEOTIDE SEQUENCE [LARGE SCALE GENOMIC DNA]</scope>
    <source>
        <strain evidence="2 3">SAG 2036</strain>
    </source>
</reference>
<dbReference type="AlphaFoldDB" id="A0AAW1PFR0"/>
<evidence type="ECO:0008006" key="4">
    <source>
        <dbReference type="Google" id="ProtNLM"/>
    </source>
</evidence>
<name>A0AAW1PFR0_9CHLO</name>
<organism evidence="2 3">
    <name type="scientific">Symbiochloris irregularis</name>
    <dbReference type="NCBI Taxonomy" id="706552"/>
    <lineage>
        <taxon>Eukaryota</taxon>
        <taxon>Viridiplantae</taxon>
        <taxon>Chlorophyta</taxon>
        <taxon>core chlorophytes</taxon>
        <taxon>Trebouxiophyceae</taxon>
        <taxon>Trebouxiales</taxon>
        <taxon>Trebouxiaceae</taxon>
        <taxon>Symbiochloris</taxon>
    </lineage>
</organism>
<keyword evidence="3" id="KW-1185">Reference proteome</keyword>
<dbReference type="Proteomes" id="UP001465755">
    <property type="component" value="Unassembled WGS sequence"/>
</dbReference>
<evidence type="ECO:0000256" key="1">
    <source>
        <dbReference type="SAM" id="MobiDB-lite"/>
    </source>
</evidence>
<gene>
    <name evidence="2" type="ORF">WJX73_005672</name>
</gene>
<evidence type="ECO:0000313" key="3">
    <source>
        <dbReference type="Proteomes" id="UP001465755"/>
    </source>
</evidence>
<sequence length="174" mass="19914">MVRCQLRWPETWWFGNGRSWLAWRRKSPQPLRLVATRDIQRGEDLVFAYHKKGMPNSHMFNDYGFVPFLNKNEEVALFSSNIEGLVWIQEQEPFLKALQHRLSQLDNGGGSKAGLTSAHHNFSFSTRDIATVGELPAHEAKWMSFGVSDPPSPKGDDVKLHERSVVRQQSPIVD</sequence>
<accession>A0AAW1PFR0</accession>
<feature type="region of interest" description="Disordered" evidence="1">
    <location>
        <begin position="144"/>
        <end position="174"/>
    </location>
</feature>
<evidence type="ECO:0000313" key="2">
    <source>
        <dbReference type="EMBL" id="KAK9807109.1"/>
    </source>
</evidence>
<dbReference type="SUPFAM" id="SSF82199">
    <property type="entry name" value="SET domain"/>
    <property type="match status" value="1"/>
</dbReference>
<protein>
    <recommendedName>
        <fullName evidence="4">SET domain-containing protein</fullName>
    </recommendedName>
</protein>
<comment type="caution">
    <text evidence="2">The sequence shown here is derived from an EMBL/GenBank/DDBJ whole genome shotgun (WGS) entry which is preliminary data.</text>
</comment>
<dbReference type="EMBL" id="JALJOQ010000034">
    <property type="protein sequence ID" value="KAK9807109.1"/>
    <property type="molecule type" value="Genomic_DNA"/>
</dbReference>
<proteinExistence type="predicted"/>
<dbReference type="InterPro" id="IPR046341">
    <property type="entry name" value="SET_dom_sf"/>
</dbReference>